<dbReference type="PANTHER" id="PTHR47447:SF17">
    <property type="entry name" value="OS12G0638900 PROTEIN"/>
    <property type="match status" value="1"/>
</dbReference>
<gene>
    <name evidence="4" type="ORF">MERR_LOCUS4273</name>
</gene>
<name>A0A6D2HV02_9BRAS</name>
<protein>
    <recommendedName>
        <fullName evidence="6">Pentacotripeptide-repeat region of PRORP domain-containing protein</fullName>
    </recommendedName>
</protein>
<dbReference type="EMBL" id="CACVBM020000277">
    <property type="protein sequence ID" value="CAA7017038.1"/>
    <property type="molecule type" value="Genomic_DNA"/>
</dbReference>
<dbReference type="PANTHER" id="PTHR47447">
    <property type="entry name" value="OS03G0856100 PROTEIN"/>
    <property type="match status" value="1"/>
</dbReference>
<organism evidence="4 5">
    <name type="scientific">Microthlaspi erraticum</name>
    <dbReference type="NCBI Taxonomy" id="1685480"/>
    <lineage>
        <taxon>Eukaryota</taxon>
        <taxon>Viridiplantae</taxon>
        <taxon>Streptophyta</taxon>
        <taxon>Embryophyta</taxon>
        <taxon>Tracheophyta</taxon>
        <taxon>Spermatophyta</taxon>
        <taxon>Magnoliopsida</taxon>
        <taxon>eudicotyledons</taxon>
        <taxon>Gunneridae</taxon>
        <taxon>Pentapetalae</taxon>
        <taxon>rosids</taxon>
        <taxon>malvids</taxon>
        <taxon>Brassicales</taxon>
        <taxon>Brassicaceae</taxon>
        <taxon>Coluteocarpeae</taxon>
        <taxon>Microthlaspi</taxon>
    </lineage>
</organism>
<comment type="caution">
    <text evidence="4">The sequence shown here is derived from an EMBL/GenBank/DDBJ whole genome shotgun (WGS) entry which is preliminary data.</text>
</comment>
<evidence type="ECO:0000256" key="1">
    <source>
        <dbReference type="ARBA" id="ARBA00007626"/>
    </source>
</evidence>
<sequence length="144" mass="16500">METVSLMITMIAGGVSIHEQPEFDRSRQSFCHQIQEKYFIFGVPQPYTSLLDAFRRSGDVEKLMEIWKLMLRERICGTRVTYNTVLDGFAKQGRYIEARDVVSEFGKMGLLPTVMTYNMLMNAYARGGQDSNLPQLLKEMTALT</sequence>
<dbReference type="Pfam" id="PF13041">
    <property type="entry name" value="PPR_2"/>
    <property type="match status" value="1"/>
</dbReference>
<dbReference type="Proteomes" id="UP000467841">
    <property type="component" value="Unassembled WGS sequence"/>
</dbReference>
<evidence type="ECO:0000256" key="2">
    <source>
        <dbReference type="ARBA" id="ARBA00022737"/>
    </source>
</evidence>
<dbReference type="Gene3D" id="1.25.40.10">
    <property type="entry name" value="Tetratricopeptide repeat domain"/>
    <property type="match status" value="1"/>
</dbReference>
<proteinExistence type="inferred from homology"/>
<keyword evidence="2" id="KW-0677">Repeat</keyword>
<dbReference type="PROSITE" id="PS51375">
    <property type="entry name" value="PPR"/>
    <property type="match status" value="1"/>
</dbReference>
<comment type="similarity">
    <text evidence="1">Belongs to the PPR family. P subfamily.</text>
</comment>
<dbReference type="NCBIfam" id="TIGR00756">
    <property type="entry name" value="PPR"/>
    <property type="match status" value="2"/>
</dbReference>
<dbReference type="OrthoDB" id="5588846at2759"/>
<keyword evidence="5" id="KW-1185">Reference proteome</keyword>
<evidence type="ECO:0008006" key="6">
    <source>
        <dbReference type="Google" id="ProtNLM"/>
    </source>
</evidence>
<accession>A0A6D2HV02</accession>
<evidence type="ECO:0000313" key="5">
    <source>
        <dbReference type="Proteomes" id="UP000467841"/>
    </source>
</evidence>
<dbReference type="AlphaFoldDB" id="A0A6D2HV02"/>
<dbReference type="InterPro" id="IPR002885">
    <property type="entry name" value="PPR_rpt"/>
</dbReference>
<reference evidence="4" key="1">
    <citation type="submission" date="2020-01" db="EMBL/GenBank/DDBJ databases">
        <authorList>
            <person name="Mishra B."/>
        </authorList>
    </citation>
    <scope>NUCLEOTIDE SEQUENCE [LARGE SCALE GENOMIC DNA]</scope>
</reference>
<feature type="repeat" description="PPR" evidence="3">
    <location>
        <begin position="78"/>
        <end position="112"/>
    </location>
</feature>
<evidence type="ECO:0000313" key="4">
    <source>
        <dbReference type="EMBL" id="CAA7017038.1"/>
    </source>
</evidence>
<dbReference type="Pfam" id="PF01535">
    <property type="entry name" value="PPR"/>
    <property type="match status" value="1"/>
</dbReference>
<evidence type="ECO:0000256" key="3">
    <source>
        <dbReference type="PROSITE-ProRule" id="PRU00708"/>
    </source>
</evidence>
<dbReference type="InterPro" id="IPR011990">
    <property type="entry name" value="TPR-like_helical_dom_sf"/>
</dbReference>